<evidence type="ECO:0000313" key="1">
    <source>
        <dbReference type="EMBL" id="ETO71843.1"/>
    </source>
</evidence>
<evidence type="ECO:0000313" key="2">
    <source>
        <dbReference type="Proteomes" id="UP000028582"/>
    </source>
</evidence>
<comment type="caution">
    <text evidence="1">The sequence shown here is derived from an EMBL/GenBank/DDBJ whole genome shotgun (WGS) entry which is preliminary data.</text>
</comment>
<dbReference type="AlphaFoldDB" id="A0A080ZYY2"/>
<gene>
    <name evidence="1" type="ORF">F444_11886</name>
</gene>
<accession>A0A080ZYY2</accession>
<protein>
    <submittedName>
        <fullName evidence="1">Uncharacterized protein</fullName>
    </submittedName>
</protein>
<name>A0A080ZYY2_PHYNI</name>
<dbReference type="Proteomes" id="UP000028582">
    <property type="component" value="Unassembled WGS sequence"/>
</dbReference>
<reference evidence="1 2" key="1">
    <citation type="submission" date="2013-11" db="EMBL/GenBank/DDBJ databases">
        <title>The Genome Sequence of Phytophthora parasitica P1976.</title>
        <authorList>
            <consortium name="The Broad Institute Genomics Platform"/>
            <person name="Russ C."/>
            <person name="Tyler B."/>
            <person name="Panabieres F."/>
            <person name="Shan W."/>
            <person name="Tripathy S."/>
            <person name="Grunwald N."/>
            <person name="Machado M."/>
            <person name="Johnson C.S."/>
            <person name="Walker B."/>
            <person name="Young S."/>
            <person name="Zeng Q."/>
            <person name="Gargeya S."/>
            <person name="Fitzgerald M."/>
            <person name="Haas B."/>
            <person name="Abouelleil A."/>
            <person name="Allen A.W."/>
            <person name="Alvarado L."/>
            <person name="Arachchi H.M."/>
            <person name="Berlin A.M."/>
            <person name="Chapman S.B."/>
            <person name="Gainer-Dewar J."/>
            <person name="Goldberg J."/>
            <person name="Griggs A."/>
            <person name="Gujja S."/>
            <person name="Hansen M."/>
            <person name="Howarth C."/>
            <person name="Imamovic A."/>
            <person name="Ireland A."/>
            <person name="Larimer J."/>
            <person name="McCowan C."/>
            <person name="Murphy C."/>
            <person name="Pearson M."/>
            <person name="Poon T.W."/>
            <person name="Priest M."/>
            <person name="Roberts A."/>
            <person name="Saif S."/>
            <person name="Shea T."/>
            <person name="Sisk P."/>
            <person name="Sykes S."/>
            <person name="Wortman J."/>
            <person name="Nusbaum C."/>
            <person name="Birren B."/>
        </authorList>
    </citation>
    <scope>NUCLEOTIDE SEQUENCE [LARGE SCALE GENOMIC DNA]</scope>
    <source>
        <strain evidence="1 2">P1976</strain>
    </source>
</reference>
<proteinExistence type="predicted"/>
<dbReference type="EMBL" id="ANJA01002138">
    <property type="protein sequence ID" value="ETO71843.1"/>
    <property type="molecule type" value="Genomic_DNA"/>
</dbReference>
<sequence>MCENLCRAQGSYLPLNGLHLTLMKGSVSINPKPARPSILTVLRDITSTLVKMKGAREAYEVSGAEEGGATTRYQFR</sequence>
<organism evidence="1 2">
    <name type="scientific">Phytophthora nicotianae P1976</name>
    <dbReference type="NCBI Taxonomy" id="1317066"/>
    <lineage>
        <taxon>Eukaryota</taxon>
        <taxon>Sar</taxon>
        <taxon>Stramenopiles</taxon>
        <taxon>Oomycota</taxon>
        <taxon>Peronosporomycetes</taxon>
        <taxon>Peronosporales</taxon>
        <taxon>Peronosporaceae</taxon>
        <taxon>Phytophthora</taxon>
    </lineage>
</organism>